<feature type="domain" description="Response regulatory" evidence="2">
    <location>
        <begin position="31"/>
        <end position="96"/>
    </location>
</feature>
<dbReference type="InterPro" id="IPR001789">
    <property type="entry name" value="Sig_transdc_resp-reg_receiver"/>
</dbReference>
<name>A0A512BHV9_9BACT</name>
<dbReference type="Pfam" id="PF00072">
    <property type="entry name" value="Response_reg"/>
    <property type="match status" value="1"/>
</dbReference>
<evidence type="ECO:0000256" key="1">
    <source>
        <dbReference type="PROSITE-ProRule" id="PRU00169"/>
    </source>
</evidence>
<organism evidence="3 4">
    <name type="scientific">Segetibacter aerophilus</name>
    <dbReference type="NCBI Taxonomy" id="670293"/>
    <lineage>
        <taxon>Bacteria</taxon>
        <taxon>Pseudomonadati</taxon>
        <taxon>Bacteroidota</taxon>
        <taxon>Chitinophagia</taxon>
        <taxon>Chitinophagales</taxon>
        <taxon>Chitinophagaceae</taxon>
        <taxon>Segetibacter</taxon>
    </lineage>
</organism>
<reference evidence="3 4" key="1">
    <citation type="submission" date="2019-07" db="EMBL/GenBank/DDBJ databases">
        <title>Whole genome shotgun sequence of Segetibacter aerophilus NBRC 106135.</title>
        <authorList>
            <person name="Hosoyama A."/>
            <person name="Uohara A."/>
            <person name="Ohji S."/>
            <person name="Ichikawa N."/>
        </authorList>
    </citation>
    <scope>NUCLEOTIDE SEQUENCE [LARGE SCALE GENOMIC DNA]</scope>
    <source>
        <strain evidence="3 4">NBRC 106135</strain>
    </source>
</reference>
<keyword evidence="1" id="KW-0597">Phosphoprotein</keyword>
<accession>A0A512BHV9</accession>
<protein>
    <recommendedName>
        <fullName evidence="2">Response regulatory domain-containing protein</fullName>
    </recommendedName>
</protein>
<dbReference type="PROSITE" id="PS50110">
    <property type="entry name" value="RESPONSE_REGULATORY"/>
    <property type="match status" value="1"/>
</dbReference>
<evidence type="ECO:0000313" key="3">
    <source>
        <dbReference type="EMBL" id="GEO11542.1"/>
    </source>
</evidence>
<gene>
    <name evidence="3" type="ORF">SAE01_40380</name>
</gene>
<dbReference type="EMBL" id="BJYT01000024">
    <property type="protein sequence ID" value="GEO11542.1"/>
    <property type="molecule type" value="Genomic_DNA"/>
</dbReference>
<evidence type="ECO:0000313" key="4">
    <source>
        <dbReference type="Proteomes" id="UP000321513"/>
    </source>
</evidence>
<dbReference type="GO" id="GO:0000160">
    <property type="term" value="P:phosphorelay signal transduction system"/>
    <property type="evidence" value="ECO:0007669"/>
    <property type="project" value="InterPro"/>
</dbReference>
<dbReference type="Gene3D" id="3.40.50.2300">
    <property type="match status" value="1"/>
</dbReference>
<evidence type="ECO:0000259" key="2">
    <source>
        <dbReference type="PROSITE" id="PS50110"/>
    </source>
</evidence>
<dbReference type="SUPFAM" id="SSF52172">
    <property type="entry name" value="CheY-like"/>
    <property type="match status" value="1"/>
</dbReference>
<sequence length="96" mass="11134">MFDKHYVHCYNTYQIVALVIVQKITMTTRPSILIADDDDDDRLFLQNAFDHHNFHDLAMFEDGTQVLKYLETTSVLPQMIVSDFNMPVLTGLEPIN</sequence>
<dbReference type="InterPro" id="IPR011006">
    <property type="entry name" value="CheY-like_superfamily"/>
</dbReference>
<comment type="caution">
    <text evidence="3">The sequence shown here is derived from an EMBL/GenBank/DDBJ whole genome shotgun (WGS) entry which is preliminary data.</text>
</comment>
<proteinExistence type="predicted"/>
<dbReference type="Proteomes" id="UP000321513">
    <property type="component" value="Unassembled WGS sequence"/>
</dbReference>
<keyword evidence="4" id="KW-1185">Reference proteome</keyword>
<dbReference type="AlphaFoldDB" id="A0A512BHV9"/>
<feature type="modified residue" description="4-aspartylphosphate" evidence="1">
    <location>
        <position position="83"/>
    </location>
</feature>